<dbReference type="Pfam" id="PF01966">
    <property type="entry name" value="HD"/>
    <property type="match status" value="1"/>
</dbReference>
<evidence type="ECO:0000259" key="1">
    <source>
        <dbReference type="SMART" id="SM00471"/>
    </source>
</evidence>
<reference evidence="2" key="1">
    <citation type="submission" date="2022-10" db="EMBL/GenBank/DDBJ databases">
        <title>Determination and structural analysis of whole genome sequence of Sarocladium strictum F4-1.</title>
        <authorList>
            <person name="Hu L."/>
            <person name="Jiang Y."/>
        </authorList>
    </citation>
    <scope>NUCLEOTIDE SEQUENCE</scope>
    <source>
        <strain evidence="2">F4-1</strain>
    </source>
</reference>
<proteinExistence type="predicted"/>
<dbReference type="Proteomes" id="UP001175261">
    <property type="component" value="Unassembled WGS sequence"/>
</dbReference>
<feature type="domain" description="HD/PDEase" evidence="1">
    <location>
        <begin position="27"/>
        <end position="150"/>
    </location>
</feature>
<name>A0AA39GPV9_SARSR</name>
<organism evidence="2 3">
    <name type="scientific">Sarocladium strictum</name>
    <name type="common">Black bundle disease fungus</name>
    <name type="synonym">Acremonium strictum</name>
    <dbReference type="NCBI Taxonomy" id="5046"/>
    <lineage>
        <taxon>Eukaryota</taxon>
        <taxon>Fungi</taxon>
        <taxon>Dikarya</taxon>
        <taxon>Ascomycota</taxon>
        <taxon>Pezizomycotina</taxon>
        <taxon>Sordariomycetes</taxon>
        <taxon>Hypocreomycetidae</taxon>
        <taxon>Hypocreales</taxon>
        <taxon>Sarocladiaceae</taxon>
        <taxon>Sarocladium</taxon>
    </lineage>
</organism>
<evidence type="ECO:0000313" key="2">
    <source>
        <dbReference type="EMBL" id="KAK0390971.1"/>
    </source>
</evidence>
<keyword evidence="3" id="KW-1185">Reference proteome</keyword>
<sequence length="222" mass="24708">MVPKGVLDCIPSEKWCLDALEAARANLPEAIFNHSLRVYLIARWLAKREPNHDLDGPDSLPLVFAAAIFHDIGACELYNGKQRFEVEGADAAAAHLEANGVSKSDSHRVWTAIALHTSPGIAERIDPLTRLIRVAVKIDFSSEQRALYKAEDLSWEIEQHLPRLDIERVLAKAVVDQAEKIPKSIDRTTWLDSDKHPSSSWPGILLRAHIENPDCDGVNPAF</sequence>
<dbReference type="CDD" id="cd00077">
    <property type="entry name" value="HDc"/>
    <property type="match status" value="1"/>
</dbReference>
<dbReference type="EMBL" id="JAPDFR010000001">
    <property type="protein sequence ID" value="KAK0390971.1"/>
    <property type="molecule type" value="Genomic_DNA"/>
</dbReference>
<dbReference type="SMART" id="SM00471">
    <property type="entry name" value="HDc"/>
    <property type="match status" value="1"/>
</dbReference>
<dbReference type="AlphaFoldDB" id="A0AA39GPV9"/>
<dbReference type="Gene3D" id="1.10.3210.10">
    <property type="entry name" value="Hypothetical protein af1432"/>
    <property type="match status" value="1"/>
</dbReference>
<accession>A0AA39GPV9</accession>
<protein>
    <recommendedName>
        <fullName evidence="1">HD/PDEase domain-containing protein</fullName>
    </recommendedName>
</protein>
<dbReference type="InterPro" id="IPR006674">
    <property type="entry name" value="HD_domain"/>
</dbReference>
<dbReference type="SUPFAM" id="SSF109604">
    <property type="entry name" value="HD-domain/PDEase-like"/>
    <property type="match status" value="1"/>
</dbReference>
<dbReference type="InterPro" id="IPR003607">
    <property type="entry name" value="HD/PDEase_dom"/>
</dbReference>
<dbReference type="PANTHER" id="PTHR35569">
    <property type="entry name" value="CYANAMIDE HYDRATASE DDI2-RELATED"/>
    <property type="match status" value="1"/>
</dbReference>
<evidence type="ECO:0000313" key="3">
    <source>
        <dbReference type="Proteomes" id="UP001175261"/>
    </source>
</evidence>
<dbReference type="PANTHER" id="PTHR35569:SF1">
    <property type="entry name" value="CYANAMIDE HYDRATASE DDI2-RELATED"/>
    <property type="match status" value="1"/>
</dbReference>
<comment type="caution">
    <text evidence="2">The sequence shown here is derived from an EMBL/GenBank/DDBJ whole genome shotgun (WGS) entry which is preliminary data.</text>
</comment>
<gene>
    <name evidence="2" type="ORF">NLU13_0473</name>
</gene>